<sequence length="537" mass="60230">MIKKYTYILWITIAVFLTGSCEREIDFELSAPSLIVDFDGPPEITQEPGYEVFLDFKLQAASGLKEFKILQNGQLYETITFVNEEISDNYQFLFTIPEDTDNGTNFNFTFELSDQEDRLSTYDLLVKVNTTFSELEQTINGTQVISLKGRLNKDYSLTSDNIYLIDSTLSIENNSTLTIDKGSTVYFKTYQEANLVSKLVITRGSKIEAEGTAEEPIILTSDKILKNETPTPEDWGGLFLYGSAPTNEGDDVFGDGFRYGGNLPNDNSGRLQYVRIEYAGKDDAHGIHLLGVGSTTQIHHLEVYRNQNIAIRIKGGRVNLKYVATIGHGGYGIWADAGWQGNGQFWICQTDRQATLIPTNFWNQARSIEMRNDESFFLKEPRTTFNISNVTLIGNGYEDNIDNGTRRGVRIRRGATGILQNLIVTEFPDDGIRVEDLDIEELGQSMILDNTRSFNNEKNYEQEAESIFLESSQYNVTEDNVSGISTTNFVGSIPSDFNPTAISNWFTAAPFIGAVKDASDNWTTEGIWFKSLDGSTN</sequence>
<dbReference type="PANTHER" id="PTHR41339:SF1">
    <property type="entry name" value="SECRETED PROTEIN"/>
    <property type="match status" value="1"/>
</dbReference>
<gene>
    <name evidence="1" type="ORF">EGM88_12820</name>
</gene>
<dbReference type="EMBL" id="RPFJ01000030">
    <property type="protein sequence ID" value="RPD93379.1"/>
    <property type="molecule type" value="Genomic_DNA"/>
</dbReference>
<dbReference type="AlphaFoldDB" id="A0A3N4NP96"/>
<evidence type="ECO:0000313" key="1">
    <source>
        <dbReference type="EMBL" id="RPD93379.1"/>
    </source>
</evidence>
<protein>
    <recommendedName>
        <fullName evidence="3">Right-handed parallel beta-helix repeat-containing protein</fullName>
    </recommendedName>
</protein>
<accession>A0A3N4NP96</accession>
<dbReference type="SUPFAM" id="SSF51126">
    <property type="entry name" value="Pectin lyase-like"/>
    <property type="match status" value="1"/>
</dbReference>
<evidence type="ECO:0008006" key="3">
    <source>
        <dbReference type="Google" id="ProtNLM"/>
    </source>
</evidence>
<dbReference type="RefSeq" id="WP_123898818.1">
    <property type="nucleotide sequence ID" value="NZ_RPFJ01000030.1"/>
</dbReference>
<evidence type="ECO:0000313" key="2">
    <source>
        <dbReference type="Proteomes" id="UP000270856"/>
    </source>
</evidence>
<keyword evidence="2" id="KW-1185">Reference proteome</keyword>
<reference evidence="1 2" key="1">
    <citation type="submission" date="2018-11" db="EMBL/GenBank/DDBJ databases">
        <title>Aureibaculum marinum gen. nov., sp. nov., a member of the family Flavobacteriaceae isolated from the Bohai Sea.</title>
        <authorList>
            <person name="Ji X."/>
        </authorList>
    </citation>
    <scope>NUCLEOTIDE SEQUENCE [LARGE SCALE GENOMIC DNA]</scope>
    <source>
        <strain evidence="1 2">BH-SD17</strain>
    </source>
</reference>
<dbReference type="PANTHER" id="PTHR41339">
    <property type="entry name" value="LIPL48"/>
    <property type="match status" value="1"/>
</dbReference>
<comment type="caution">
    <text evidence="1">The sequence shown here is derived from an EMBL/GenBank/DDBJ whole genome shotgun (WGS) entry which is preliminary data.</text>
</comment>
<name>A0A3N4NP96_9FLAO</name>
<dbReference type="OrthoDB" id="1521716at2"/>
<dbReference type="InterPro" id="IPR011050">
    <property type="entry name" value="Pectin_lyase_fold/virulence"/>
</dbReference>
<dbReference type="Proteomes" id="UP000270856">
    <property type="component" value="Unassembled WGS sequence"/>
</dbReference>
<organism evidence="1 2">
    <name type="scientific">Aureibaculum marinum</name>
    <dbReference type="NCBI Taxonomy" id="2487930"/>
    <lineage>
        <taxon>Bacteria</taxon>
        <taxon>Pseudomonadati</taxon>
        <taxon>Bacteroidota</taxon>
        <taxon>Flavobacteriia</taxon>
        <taxon>Flavobacteriales</taxon>
        <taxon>Flavobacteriaceae</taxon>
        <taxon>Aureibaculum</taxon>
    </lineage>
</organism>
<dbReference type="PROSITE" id="PS51257">
    <property type="entry name" value="PROKAR_LIPOPROTEIN"/>
    <property type="match status" value="1"/>
</dbReference>
<proteinExistence type="predicted"/>